<feature type="DNA-binding region" description="H-T-H motif" evidence="4">
    <location>
        <begin position="25"/>
        <end position="44"/>
    </location>
</feature>
<dbReference type="STRING" id="28028.CFLV_08070"/>
<organism evidence="6 8">
    <name type="scientific">Corynebacterium flavescens</name>
    <dbReference type="NCBI Taxonomy" id="28028"/>
    <lineage>
        <taxon>Bacteria</taxon>
        <taxon>Bacillati</taxon>
        <taxon>Actinomycetota</taxon>
        <taxon>Actinomycetes</taxon>
        <taxon>Mycobacteriales</taxon>
        <taxon>Corynebacteriaceae</taxon>
        <taxon>Corynebacterium</taxon>
    </lineage>
</organism>
<protein>
    <submittedName>
        <fullName evidence="6 7">Transcriptional regulator</fullName>
    </submittedName>
</protein>
<dbReference type="EMBL" id="CP009246">
    <property type="protein sequence ID" value="APT87154.1"/>
    <property type="molecule type" value="Genomic_DNA"/>
</dbReference>
<evidence type="ECO:0000313" key="9">
    <source>
        <dbReference type="Proteomes" id="UP000315353"/>
    </source>
</evidence>
<keyword evidence="1" id="KW-0805">Transcription regulation</keyword>
<dbReference type="PANTHER" id="PTHR30055:SF151">
    <property type="entry name" value="TRANSCRIPTIONAL REGULATORY PROTEIN"/>
    <property type="match status" value="1"/>
</dbReference>
<dbReference type="InterPro" id="IPR009057">
    <property type="entry name" value="Homeodomain-like_sf"/>
</dbReference>
<evidence type="ECO:0000256" key="3">
    <source>
        <dbReference type="ARBA" id="ARBA00023163"/>
    </source>
</evidence>
<evidence type="ECO:0000259" key="5">
    <source>
        <dbReference type="PROSITE" id="PS50977"/>
    </source>
</evidence>
<dbReference type="PANTHER" id="PTHR30055">
    <property type="entry name" value="HTH-TYPE TRANSCRIPTIONAL REGULATOR RUTR"/>
    <property type="match status" value="1"/>
</dbReference>
<dbReference type="Pfam" id="PF00440">
    <property type="entry name" value="TetR_N"/>
    <property type="match status" value="1"/>
</dbReference>
<dbReference type="Gene3D" id="1.10.10.60">
    <property type="entry name" value="Homeodomain-like"/>
    <property type="match status" value="1"/>
</dbReference>
<dbReference type="KEGG" id="cfc:CFLV_08070"/>
<evidence type="ECO:0000256" key="1">
    <source>
        <dbReference type="ARBA" id="ARBA00023015"/>
    </source>
</evidence>
<keyword evidence="2 4" id="KW-0238">DNA-binding</keyword>
<dbReference type="EMBL" id="BJNB01000009">
    <property type="protein sequence ID" value="GEB97381.1"/>
    <property type="molecule type" value="Genomic_DNA"/>
</dbReference>
<evidence type="ECO:0000256" key="2">
    <source>
        <dbReference type="ARBA" id="ARBA00023125"/>
    </source>
</evidence>
<dbReference type="Gene3D" id="1.10.357.10">
    <property type="entry name" value="Tetracycline Repressor, domain 2"/>
    <property type="match status" value="1"/>
</dbReference>
<feature type="domain" description="HTH tetR-type" evidence="5">
    <location>
        <begin position="2"/>
        <end position="62"/>
    </location>
</feature>
<dbReference type="InterPro" id="IPR050109">
    <property type="entry name" value="HTH-type_TetR-like_transc_reg"/>
</dbReference>
<dbReference type="SUPFAM" id="SSF48498">
    <property type="entry name" value="Tetracyclin repressor-like, C-terminal domain"/>
    <property type="match status" value="1"/>
</dbReference>
<dbReference type="PRINTS" id="PR00455">
    <property type="entry name" value="HTHTETR"/>
</dbReference>
<accession>A0A1L7CMT4</accession>
<dbReference type="PROSITE" id="PS50977">
    <property type="entry name" value="HTH_TETR_2"/>
    <property type="match status" value="1"/>
</dbReference>
<evidence type="ECO:0000313" key="8">
    <source>
        <dbReference type="Proteomes" id="UP000185479"/>
    </source>
</evidence>
<dbReference type="RefSeq" id="WP_075730088.1">
    <property type="nucleotide sequence ID" value="NZ_BJNB01000009.1"/>
</dbReference>
<keyword evidence="3" id="KW-0804">Transcription</keyword>
<dbReference type="AlphaFoldDB" id="A0A1L7CMT4"/>
<evidence type="ECO:0000313" key="7">
    <source>
        <dbReference type="EMBL" id="GEB97381.1"/>
    </source>
</evidence>
<name>A0A1L7CMT4_CORFL</name>
<sequence>MQLKRDLIIETALELLQAYGLADVTMRRVATTLSVAPGALYWHIKNKQDLIAAMASRIIEPLNGSTTEDLALNLRSVLLSHRDGAEVTIAGLSLPGSKAWEQLVERFIASIDDDSEAARVAALSIIHLVLGATLMEQSRAQLQETIGTPQPDYDGESDIRSATAIILSGLSQS</sequence>
<dbReference type="GO" id="GO:0000976">
    <property type="term" value="F:transcription cis-regulatory region binding"/>
    <property type="evidence" value="ECO:0007669"/>
    <property type="project" value="TreeGrafter"/>
</dbReference>
<reference evidence="6 8" key="1">
    <citation type="submission" date="2014-08" db="EMBL/GenBank/DDBJ databases">
        <title>Complete genome sequence of Corynebacterium flavescens OJ8(T)(=DSM 20296(T)), isolated from cheese.</title>
        <authorList>
            <person name="Ruckert C."/>
            <person name="Albersmeier A."/>
            <person name="Winkler A."/>
            <person name="Kalinowski J."/>
        </authorList>
    </citation>
    <scope>NUCLEOTIDE SEQUENCE [LARGE SCALE GENOMIC DNA]</scope>
    <source>
        <strain evidence="6 8">OJ8</strain>
    </source>
</reference>
<keyword evidence="8" id="KW-1185">Reference proteome</keyword>
<dbReference type="GO" id="GO:0003700">
    <property type="term" value="F:DNA-binding transcription factor activity"/>
    <property type="evidence" value="ECO:0007669"/>
    <property type="project" value="TreeGrafter"/>
</dbReference>
<dbReference type="InterPro" id="IPR036271">
    <property type="entry name" value="Tet_transcr_reg_TetR-rel_C_sf"/>
</dbReference>
<dbReference type="GeneID" id="82880670"/>
<gene>
    <name evidence="7" type="ORF">CFL01nite_08760</name>
    <name evidence="6" type="ORF">CFLV_08070</name>
</gene>
<evidence type="ECO:0000313" key="6">
    <source>
        <dbReference type="EMBL" id="APT87154.1"/>
    </source>
</evidence>
<dbReference type="OrthoDB" id="3819648at2"/>
<dbReference type="SUPFAM" id="SSF46689">
    <property type="entry name" value="Homeodomain-like"/>
    <property type="match status" value="1"/>
</dbReference>
<dbReference type="Proteomes" id="UP000315353">
    <property type="component" value="Unassembled WGS sequence"/>
</dbReference>
<reference evidence="7 9" key="2">
    <citation type="submission" date="2019-06" db="EMBL/GenBank/DDBJ databases">
        <title>Whole genome shotgun sequence of Corynebacterium flavescens NBRC 14136.</title>
        <authorList>
            <person name="Hosoyama A."/>
            <person name="Uohara A."/>
            <person name="Ohji S."/>
            <person name="Ichikawa N."/>
        </authorList>
    </citation>
    <scope>NUCLEOTIDE SEQUENCE [LARGE SCALE GENOMIC DNA]</scope>
    <source>
        <strain evidence="7 9">NBRC 14136</strain>
    </source>
</reference>
<dbReference type="InterPro" id="IPR001647">
    <property type="entry name" value="HTH_TetR"/>
</dbReference>
<dbReference type="Proteomes" id="UP000185479">
    <property type="component" value="Chromosome"/>
</dbReference>
<evidence type="ECO:0000256" key="4">
    <source>
        <dbReference type="PROSITE-ProRule" id="PRU00335"/>
    </source>
</evidence>
<proteinExistence type="predicted"/>